<dbReference type="PANTHER" id="PTHR12210">
    <property type="entry name" value="DULLARD PROTEIN PHOSPHATASE"/>
    <property type="match status" value="1"/>
</dbReference>
<dbReference type="CDD" id="cd07521">
    <property type="entry name" value="HAD_FCP1-like"/>
    <property type="match status" value="1"/>
</dbReference>
<dbReference type="GO" id="GO:0005744">
    <property type="term" value="C:TIM23 mitochondrial import inner membrane translocase complex"/>
    <property type="evidence" value="ECO:0007669"/>
    <property type="project" value="UniProtKB-UniRule"/>
</dbReference>
<protein>
    <recommendedName>
        <fullName evidence="1">Mitochondrial import inner membrane translocase subunit TIM50</fullName>
    </recommendedName>
</protein>
<accession>A0A433DG34</accession>
<comment type="similarity">
    <text evidence="1">Belongs to the TIM50 family.</text>
</comment>
<name>A0A433DG34_9FUNG</name>
<gene>
    <name evidence="3" type="ORF">BC936DRAFT_141375</name>
</gene>
<dbReference type="GO" id="GO:0015031">
    <property type="term" value="P:protein transport"/>
    <property type="evidence" value="ECO:0007669"/>
    <property type="project" value="UniProtKB-KW"/>
</dbReference>
<dbReference type="InterPro" id="IPR004274">
    <property type="entry name" value="FCP1_dom"/>
</dbReference>
<dbReference type="EMBL" id="RBNI01001948">
    <property type="protein sequence ID" value="RUP49810.1"/>
    <property type="molecule type" value="Genomic_DNA"/>
</dbReference>
<evidence type="ECO:0000313" key="3">
    <source>
        <dbReference type="EMBL" id="RUP49810.1"/>
    </source>
</evidence>
<keyword evidence="1" id="KW-0813">Transport</keyword>
<comment type="caution">
    <text evidence="3">The sequence shown here is derived from an EMBL/GenBank/DDBJ whole genome shotgun (WGS) entry which is preliminary data.</text>
</comment>
<dbReference type="PROSITE" id="PS50969">
    <property type="entry name" value="FCP1"/>
    <property type="match status" value="1"/>
</dbReference>
<comment type="subcellular location">
    <subcellularLocation>
        <location evidence="1">Mitochondrion inner membrane</location>
        <topology evidence="1">Single-pass membrane protein</topology>
    </subcellularLocation>
</comment>
<dbReference type="Proteomes" id="UP000268093">
    <property type="component" value="Unassembled WGS sequence"/>
</dbReference>
<comment type="function">
    <text evidence="1">Essential component of the TIM23 complex, a complex that mediates the translocation of transit peptide-containing proteins across the mitochondrial inner membrane.</text>
</comment>
<dbReference type="OrthoDB" id="277011at2759"/>
<evidence type="ECO:0000313" key="4">
    <source>
        <dbReference type="Proteomes" id="UP000268093"/>
    </source>
</evidence>
<comment type="subunit">
    <text evidence="1">Component of the TIM23 complex.</text>
</comment>
<dbReference type="InterPro" id="IPR036412">
    <property type="entry name" value="HAD-like_sf"/>
</dbReference>
<reference evidence="3 4" key="1">
    <citation type="journal article" date="2018" name="New Phytol.">
        <title>Phylogenomics of Endogonaceae and evolution of mycorrhizas within Mucoromycota.</title>
        <authorList>
            <person name="Chang Y."/>
            <person name="Desiro A."/>
            <person name="Na H."/>
            <person name="Sandor L."/>
            <person name="Lipzen A."/>
            <person name="Clum A."/>
            <person name="Barry K."/>
            <person name="Grigoriev I.V."/>
            <person name="Martin F.M."/>
            <person name="Stajich J.E."/>
            <person name="Smith M.E."/>
            <person name="Bonito G."/>
            <person name="Spatafora J.W."/>
        </authorList>
    </citation>
    <scope>NUCLEOTIDE SEQUENCE [LARGE SCALE GENOMIC DNA]</scope>
    <source>
        <strain evidence="3 4">GMNB39</strain>
    </source>
</reference>
<evidence type="ECO:0000256" key="1">
    <source>
        <dbReference type="RuleBase" id="RU365079"/>
    </source>
</evidence>
<dbReference type="InterPro" id="IPR050365">
    <property type="entry name" value="TIM50"/>
</dbReference>
<organism evidence="3 4">
    <name type="scientific">Jimgerdemannia flammicorona</name>
    <dbReference type="NCBI Taxonomy" id="994334"/>
    <lineage>
        <taxon>Eukaryota</taxon>
        <taxon>Fungi</taxon>
        <taxon>Fungi incertae sedis</taxon>
        <taxon>Mucoromycota</taxon>
        <taxon>Mucoromycotina</taxon>
        <taxon>Endogonomycetes</taxon>
        <taxon>Endogonales</taxon>
        <taxon>Endogonaceae</taxon>
        <taxon>Jimgerdemannia</taxon>
    </lineage>
</organism>
<keyword evidence="1" id="KW-0809">Transit peptide</keyword>
<dbReference type="InterPro" id="IPR023214">
    <property type="entry name" value="HAD_sf"/>
</dbReference>
<sequence>MNDNWPSLRWRLKYCRANGKPLLPKKTDDKLTVVLDLDETLLHTYHDSDAKPSQLDYSVAVPVPLPIPDYDAQCVVHGSLRPGVTQFLEWAASMFELVVWTAGTKWYAEAIVNKLDPERRLISHVLSQKHCIELEVISGVACYLKDLELLGRDLRRTVIVDNTPHAATFNLSNLIPIESFFGCEEDQRLDRLKQFLAAQQAAGEKDIRLVLHRQLDLKRRLRHKVAEWVEEEEE</sequence>
<keyword evidence="1" id="KW-0653">Protein transport</keyword>
<dbReference type="Pfam" id="PF03031">
    <property type="entry name" value="NIF"/>
    <property type="match status" value="1"/>
</dbReference>
<dbReference type="SMART" id="SM00577">
    <property type="entry name" value="CPDc"/>
    <property type="match status" value="1"/>
</dbReference>
<keyword evidence="1" id="KW-0496">Mitochondrion</keyword>
<keyword evidence="1" id="KW-0811">Translocation</keyword>
<feature type="domain" description="FCP1 homology" evidence="2">
    <location>
        <begin position="26"/>
        <end position="199"/>
    </location>
</feature>
<proteinExistence type="inferred from homology"/>
<dbReference type="SUPFAM" id="SSF56784">
    <property type="entry name" value="HAD-like"/>
    <property type="match status" value="1"/>
</dbReference>
<evidence type="ECO:0000259" key="2">
    <source>
        <dbReference type="PROSITE" id="PS50969"/>
    </source>
</evidence>
<keyword evidence="4" id="KW-1185">Reference proteome</keyword>
<dbReference type="AlphaFoldDB" id="A0A433DG34"/>
<dbReference type="Gene3D" id="3.40.50.1000">
    <property type="entry name" value="HAD superfamily/HAD-like"/>
    <property type="match status" value="1"/>
</dbReference>